<accession>A0A514CZP7</accession>
<name>A0A514CZP7_9VIRU</name>
<evidence type="ECO:0000313" key="1">
    <source>
        <dbReference type="EMBL" id="QDH86832.1"/>
    </source>
</evidence>
<organism evidence="1">
    <name type="scientific">Leviviridae sp</name>
    <dbReference type="NCBI Taxonomy" id="2027243"/>
    <lineage>
        <taxon>Viruses</taxon>
        <taxon>Riboviria</taxon>
        <taxon>Orthornavirae</taxon>
        <taxon>Lenarviricota</taxon>
        <taxon>Leviviricetes</taxon>
        <taxon>Norzivirales</taxon>
        <taxon>Fiersviridae</taxon>
    </lineage>
</organism>
<proteinExistence type="predicted"/>
<sequence length="120" mass="12525">MSLLDPQSINIGAGAVSLPRVSVGANTSTYQSADGNISLVVSNTYAKRTRRAVRVNVRKTAADPLFTDRNAPFTMSFYVVIDVPATGFSSAEVVSIGTGLMTVLTANTNAVLTKVSAGEN</sequence>
<evidence type="ECO:0008006" key="2">
    <source>
        <dbReference type="Google" id="ProtNLM"/>
    </source>
</evidence>
<dbReference type="EMBL" id="MN032962">
    <property type="protein sequence ID" value="QDH86832.1"/>
    <property type="molecule type" value="Genomic_RNA"/>
</dbReference>
<protein>
    <recommendedName>
        <fullName evidence="2">Coat protein</fullName>
    </recommendedName>
</protein>
<reference evidence="1" key="1">
    <citation type="submission" date="2019-05" db="EMBL/GenBank/DDBJ databases">
        <title>Metatranscriptomic reconstruction reveals RNA viruses with the potential to shape carbon cycling in soil.</title>
        <authorList>
            <person name="Starr E.P."/>
            <person name="Nuccio E."/>
            <person name="Pett-Ridge J."/>
            <person name="Banfield J.F."/>
            <person name="Firestone M.K."/>
        </authorList>
    </citation>
    <scope>NUCLEOTIDE SEQUENCE</scope>
    <source>
        <strain evidence="1">H1_Bulk_30_scaffold_10548</strain>
    </source>
</reference>
<gene>
    <name evidence="1" type="ORF">H1Bulk3010548_000002</name>
</gene>